<dbReference type="Gene3D" id="3.30.470.20">
    <property type="entry name" value="ATP-grasp fold, B domain"/>
    <property type="match status" value="1"/>
</dbReference>
<gene>
    <name evidence="1" type="ORF">CVD27_17700</name>
</gene>
<reference evidence="1 2" key="1">
    <citation type="submission" date="2017-11" db="EMBL/GenBank/DDBJ databases">
        <title>Comparitive Functional Genomics of Dry Heat Resistant strains isolated from the Viking Spacecraft.</title>
        <authorList>
            <person name="Seuylemezian A."/>
            <person name="Cooper K."/>
            <person name="Vaishampayan P."/>
        </authorList>
    </citation>
    <scope>NUCLEOTIDE SEQUENCE [LARGE SCALE GENOMIC DNA]</scope>
    <source>
        <strain evidence="1 2">V32-6</strain>
    </source>
</reference>
<dbReference type="EMBL" id="PGVE01000064">
    <property type="protein sequence ID" value="PLS03016.1"/>
    <property type="molecule type" value="Genomic_DNA"/>
</dbReference>
<evidence type="ECO:0000313" key="2">
    <source>
        <dbReference type="Proteomes" id="UP000234950"/>
    </source>
</evidence>
<accession>A0A2N5HBY0</accession>
<dbReference type="SUPFAM" id="SSF56059">
    <property type="entry name" value="Glutathione synthetase ATP-binding domain-like"/>
    <property type="match status" value="1"/>
</dbReference>
<dbReference type="Pfam" id="PF14398">
    <property type="entry name" value="ATPgrasp_YheCD"/>
    <property type="match status" value="1"/>
</dbReference>
<evidence type="ECO:0000313" key="1">
    <source>
        <dbReference type="EMBL" id="PLS03016.1"/>
    </source>
</evidence>
<keyword evidence="2" id="KW-1185">Reference proteome</keyword>
<dbReference type="Proteomes" id="UP000234950">
    <property type="component" value="Unassembled WGS sequence"/>
</dbReference>
<proteinExistence type="predicted"/>
<protein>
    <submittedName>
        <fullName evidence="1">Glutathione synthetase</fullName>
    </submittedName>
</protein>
<dbReference type="OrthoDB" id="7869153at2"/>
<sequence length="459" mass="53000">MSFSLTPIQIQPVKVKEKDSNVIQMSAHLFKRLQLNKQQELNLSIGRKNTPAIVQIEDLPNNIIHLSEELMKYFYLPIQPLKFQAIVLPDHLTLKLGPIAALLTDSIENRNDGAYFRSIHLFCDELEQGIREKGGFFYVFSYDQFLNEGFFLENGKWVKAQLPAPDVIYNRIHSRVLEYKKEFKHFREKLNQLFIPFFNDRFLSKWEVYDHLKDETQLDSYIPETKLFSKDHFYELAQKYESLFLKPIHGSQGRNIIKIKREPDSHYSIETSLKSLPANFGEQFTLDELFRQIKPLIHNRIYIIQQGIPLMSYQSASMDFRVLCHQNLHNHWIVTSTVARIAAKQEFVSNLSRGGTLTRPLIALRTVMSEKKSMEVLALMKELALVTAGIISESSQGIMGELGIDIGVDQDGKPWLIEVNSKPSKNFEDGLTKIRPSARAIIQFCTILAFDTAVFKEDL</sequence>
<organism evidence="1 2">
    <name type="scientific">Neobacillus cucumis</name>
    <dbReference type="NCBI Taxonomy" id="1740721"/>
    <lineage>
        <taxon>Bacteria</taxon>
        <taxon>Bacillati</taxon>
        <taxon>Bacillota</taxon>
        <taxon>Bacilli</taxon>
        <taxon>Bacillales</taxon>
        <taxon>Bacillaceae</taxon>
        <taxon>Neobacillus</taxon>
    </lineage>
</organism>
<dbReference type="AlphaFoldDB" id="A0A2N5HBY0"/>
<dbReference type="InterPro" id="IPR026838">
    <property type="entry name" value="YheC/D"/>
</dbReference>
<comment type="caution">
    <text evidence="1">The sequence shown here is derived from an EMBL/GenBank/DDBJ whole genome shotgun (WGS) entry which is preliminary data.</text>
</comment>
<dbReference type="RefSeq" id="WP_101649210.1">
    <property type="nucleotide sequence ID" value="NZ_PGVE01000064.1"/>
</dbReference>
<name>A0A2N5HBY0_9BACI</name>